<dbReference type="EC" id="2.7.13.3" evidence="3"/>
<keyword evidence="4" id="KW-0145">Chemotaxis</keyword>
<reference evidence="10 11" key="1">
    <citation type="submission" date="2019-09" db="EMBL/GenBank/DDBJ databases">
        <title>Sulfurimonas gotlandica sp. nov., a chemoautotrophic and psychrotolerant epsilonproteobacterium isolated from a pelagic redoxcline, and an emended description of the genus Sulfurimonas.</title>
        <authorList>
            <person name="Wang S."/>
            <person name="Jiang L."/>
            <person name="Shao S."/>
        </authorList>
    </citation>
    <scope>NUCLEOTIDE SEQUENCE [LARGE SCALE GENOMIC DNA]</scope>
    <source>
        <strain evidence="10 11">GYSZ_1</strain>
    </source>
</reference>
<dbReference type="Pfam" id="PF02518">
    <property type="entry name" value="HATPase_c"/>
    <property type="match status" value="1"/>
</dbReference>
<evidence type="ECO:0000313" key="11">
    <source>
        <dbReference type="Proteomes" id="UP000326944"/>
    </source>
</evidence>
<evidence type="ECO:0000256" key="1">
    <source>
        <dbReference type="ARBA" id="ARBA00000085"/>
    </source>
</evidence>
<dbReference type="PRINTS" id="PR00344">
    <property type="entry name" value="BCTRLSENSOR"/>
</dbReference>
<dbReference type="Gene3D" id="1.10.287.130">
    <property type="match status" value="1"/>
</dbReference>
<feature type="domain" description="Response regulatory" evidence="9">
    <location>
        <begin position="128"/>
        <end position="244"/>
    </location>
</feature>
<dbReference type="CDD" id="cd00156">
    <property type="entry name" value="REC"/>
    <property type="match status" value="1"/>
</dbReference>
<dbReference type="GO" id="GO:0000155">
    <property type="term" value="F:phosphorelay sensor kinase activity"/>
    <property type="evidence" value="ECO:0007669"/>
    <property type="project" value="InterPro"/>
</dbReference>
<proteinExistence type="predicted"/>
<keyword evidence="5 7" id="KW-0597">Phosphoprotein</keyword>
<organism evidence="10 11">
    <name type="scientific">Sulfurimonas lithotrophica</name>
    <dbReference type="NCBI Taxonomy" id="2590022"/>
    <lineage>
        <taxon>Bacteria</taxon>
        <taxon>Pseudomonadati</taxon>
        <taxon>Campylobacterota</taxon>
        <taxon>Epsilonproteobacteria</taxon>
        <taxon>Campylobacterales</taxon>
        <taxon>Sulfurimonadaceae</taxon>
        <taxon>Sulfurimonas</taxon>
    </lineage>
</organism>
<dbReference type="InterPro" id="IPR036097">
    <property type="entry name" value="HisK_dim/P_sf"/>
</dbReference>
<dbReference type="InterPro" id="IPR036890">
    <property type="entry name" value="HATPase_C_sf"/>
</dbReference>
<evidence type="ECO:0000256" key="2">
    <source>
        <dbReference type="ARBA" id="ARBA00001946"/>
    </source>
</evidence>
<dbReference type="Gene3D" id="3.30.565.10">
    <property type="entry name" value="Histidine kinase-like ATPase, C-terminal domain"/>
    <property type="match status" value="1"/>
</dbReference>
<evidence type="ECO:0000313" key="10">
    <source>
        <dbReference type="EMBL" id="QFR50210.1"/>
    </source>
</evidence>
<name>A0A5P8P3U8_9BACT</name>
<evidence type="ECO:0000259" key="9">
    <source>
        <dbReference type="PROSITE" id="PS50110"/>
    </source>
</evidence>
<dbReference type="PROSITE" id="PS50109">
    <property type="entry name" value="HIS_KIN"/>
    <property type="match status" value="1"/>
</dbReference>
<dbReference type="OrthoDB" id="9799273at2"/>
<dbReference type="PANTHER" id="PTHR44591:SF3">
    <property type="entry name" value="RESPONSE REGULATORY DOMAIN-CONTAINING PROTEIN"/>
    <property type="match status" value="1"/>
</dbReference>
<dbReference type="InterPro" id="IPR050595">
    <property type="entry name" value="Bact_response_regulator"/>
</dbReference>
<dbReference type="CDD" id="cd00082">
    <property type="entry name" value="HisKA"/>
    <property type="match status" value="1"/>
</dbReference>
<protein>
    <recommendedName>
        <fullName evidence="3">histidine kinase</fullName>
        <ecNumber evidence="3">2.7.13.3</ecNumber>
    </recommendedName>
</protein>
<dbReference type="InterPro" id="IPR003661">
    <property type="entry name" value="HisK_dim/P_dom"/>
</dbReference>
<dbReference type="InterPro" id="IPR003594">
    <property type="entry name" value="HATPase_dom"/>
</dbReference>
<feature type="domain" description="Response regulatory" evidence="9">
    <location>
        <begin position="4"/>
        <end position="118"/>
    </location>
</feature>
<dbReference type="SUPFAM" id="SSF55874">
    <property type="entry name" value="ATPase domain of HSP90 chaperone/DNA topoisomerase II/histidine kinase"/>
    <property type="match status" value="1"/>
</dbReference>
<dbReference type="PROSITE" id="PS50110">
    <property type="entry name" value="RESPONSE_REGULATORY"/>
    <property type="match status" value="2"/>
</dbReference>
<feature type="modified residue" description="4-aspartylphosphate" evidence="7">
    <location>
        <position position="53"/>
    </location>
</feature>
<dbReference type="KEGG" id="sulg:FJR48_10905"/>
<evidence type="ECO:0000256" key="6">
    <source>
        <dbReference type="ARBA" id="ARBA00022779"/>
    </source>
</evidence>
<keyword evidence="11" id="KW-1185">Reference proteome</keyword>
<evidence type="ECO:0000256" key="5">
    <source>
        <dbReference type="ARBA" id="ARBA00022553"/>
    </source>
</evidence>
<feature type="domain" description="Histidine kinase" evidence="8">
    <location>
        <begin position="293"/>
        <end position="507"/>
    </location>
</feature>
<dbReference type="PANTHER" id="PTHR44591">
    <property type="entry name" value="STRESS RESPONSE REGULATOR PROTEIN 1"/>
    <property type="match status" value="1"/>
</dbReference>
<evidence type="ECO:0000256" key="4">
    <source>
        <dbReference type="ARBA" id="ARBA00022500"/>
    </source>
</evidence>
<dbReference type="InterPro" id="IPR005467">
    <property type="entry name" value="His_kinase_dom"/>
</dbReference>
<sequence length="507" mass="57514">MPNSILIVDGSKLVNDNLTKYLTNANFDVVQAFSILQAKEILTNSDFEFCLLDLNLPDGSGEELLDIFEEKEGVKVVIFTFEKDNKKRRKLFSYNCVIDYIIKERNFNELSFNIVELIKKISTNDQFNILIVDDSPTTLMILNILLQKRGFNIYEATNGVDALNIIKNEKIDSVIADLEMPQMSGDKLLAKIKKIPEHISTPIMILSGTSKAEMISYVIKNGASDFIKKPFVPEEFILKVDKMMEDLKQKKLIKHQQELLQSKLDKEIQKNWEYNKMLIHQSKMAEMGEMLTYIAHQWRQPLNALGLVLQKQKLFFSMGTLDEKKLNESVSKGLNLVSQMSNTIEDFKNFFKDDKHIQNIYISEVIDKALVIIEPTLEANGISVKVHAEIDTKLSIIANELAQVILNILANAMDALIINEIKKPKIDININQINNIALVSVEDNAGGIDAEIIEHIFEPYFTTKQENKGTGLGLYMSKTIVKDHINGDILVSNTDKGAIFTIVIPLK</sequence>
<evidence type="ECO:0000259" key="8">
    <source>
        <dbReference type="PROSITE" id="PS50109"/>
    </source>
</evidence>
<evidence type="ECO:0000256" key="7">
    <source>
        <dbReference type="PROSITE-ProRule" id="PRU00169"/>
    </source>
</evidence>
<dbReference type="InterPro" id="IPR011006">
    <property type="entry name" value="CheY-like_superfamily"/>
</dbReference>
<dbReference type="SMART" id="SM00387">
    <property type="entry name" value="HATPase_c"/>
    <property type="match status" value="1"/>
</dbReference>
<feature type="modified residue" description="4-aspartylphosphate" evidence="7">
    <location>
        <position position="177"/>
    </location>
</feature>
<dbReference type="GO" id="GO:0006935">
    <property type="term" value="P:chemotaxis"/>
    <property type="evidence" value="ECO:0007669"/>
    <property type="project" value="UniProtKB-KW"/>
</dbReference>
<dbReference type="InterPro" id="IPR001789">
    <property type="entry name" value="Sig_transdc_resp-reg_receiver"/>
</dbReference>
<dbReference type="Proteomes" id="UP000326944">
    <property type="component" value="Chromosome"/>
</dbReference>
<dbReference type="Pfam" id="PF00072">
    <property type="entry name" value="Response_reg"/>
    <property type="match status" value="2"/>
</dbReference>
<dbReference type="EMBL" id="CP043617">
    <property type="protein sequence ID" value="QFR50210.1"/>
    <property type="molecule type" value="Genomic_DNA"/>
</dbReference>
<dbReference type="SUPFAM" id="SSF52172">
    <property type="entry name" value="CheY-like"/>
    <property type="match status" value="2"/>
</dbReference>
<comment type="catalytic activity">
    <reaction evidence="1">
        <text>ATP + protein L-histidine = ADP + protein N-phospho-L-histidine.</text>
        <dbReference type="EC" id="2.7.13.3"/>
    </reaction>
</comment>
<dbReference type="InterPro" id="IPR004358">
    <property type="entry name" value="Sig_transdc_His_kin-like_C"/>
</dbReference>
<dbReference type="GO" id="GO:0097588">
    <property type="term" value="P:archaeal or bacterial-type flagellum-dependent cell motility"/>
    <property type="evidence" value="ECO:0007669"/>
    <property type="project" value="UniProtKB-KW"/>
</dbReference>
<dbReference type="RefSeq" id="WP_152308158.1">
    <property type="nucleotide sequence ID" value="NZ_CP043617.1"/>
</dbReference>
<accession>A0A5P8P3U8</accession>
<dbReference type="AlphaFoldDB" id="A0A5P8P3U8"/>
<dbReference type="SUPFAM" id="SSF47384">
    <property type="entry name" value="Homodimeric domain of signal transducing histidine kinase"/>
    <property type="match status" value="1"/>
</dbReference>
<dbReference type="Gene3D" id="3.40.50.2300">
    <property type="match status" value="2"/>
</dbReference>
<comment type="cofactor">
    <cofactor evidence="2">
        <name>Mg(2+)</name>
        <dbReference type="ChEBI" id="CHEBI:18420"/>
    </cofactor>
</comment>
<gene>
    <name evidence="10" type="ORF">FJR48_10905</name>
</gene>
<evidence type="ECO:0000256" key="3">
    <source>
        <dbReference type="ARBA" id="ARBA00012438"/>
    </source>
</evidence>
<keyword evidence="6" id="KW-0283">Flagellar rotation</keyword>
<dbReference type="SMART" id="SM00448">
    <property type="entry name" value="REC"/>
    <property type="match status" value="2"/>
</dbReference>